<evidence type="ECO:0000256" key="1">
    <source>
        <dbReference type="SAM" id="MobiDB-lite"/>
    </source>
</evidence>
<protein>
    <submittedName>
        <fullName evidence="2">Uncharacterized protein</fullName>
    </submittedName>
</protein>
<proteinExistence type="predicted"/>
<gene>
    <name evidence="2" type="ORF">OBBRIDRAFT_748415</name>
</gene>
<dbReference type="OrthoDB" id="2685617at2759"/>
<reference evidence="2 3" key="1">
    <citation type="submission" date="2016-07" db="EMBL/GenBank/DDBJ databases">
        <title>Draft genome of the white-rot fungus Obba rivulosa 3A-2.</title>
        <authorList>
            <consortium name="DOE Joint Genome Institute"/>
            <person name="Miettinen O."/>
            <person name="Riley R."/>
            <person name="Acob R."/>
            <person name="Barry K."/>
            <person name="Cullen D."/>
            <person name="De Vries R."/>
            <person name="Hainaut M."/>
            <person name="Hatakka A."/>
            <person name="Henrissat B."/>
            <person name="Hilden K."/>
            <person name="Kuo R."/>
            <person name="Labutti K."/>
            <person name="Lipzen A."/>
            <person name="Makela M.R."/>
            <person name="Sandor L."/>
            <person name="Spatafora J.W."/>
            <person name="Grigoriev I.V."/>
            <person name="Hibbett D.S."/>
        </authorList>
    </citation>
    <scope>NUCLEOTIDE SEQUENCE [LARGE SCALE GENOMIC DNA]</scope>
    <source>
        <strain evidence="2 3">3A-2</strain>
    </source>
</reference>
<keyword evidence="3" id="KW-1185">Reference proteome</keyword>
<dbReference type="Proteomes" id="UP000250043">
    <property type="component" value="Unassembled WGS sequence"/>
</dbReference>
<organism evidence="2 3">
    <name type="scientific">Obba rivulosa</name>
    <dbReference type="NCBI Taxonomy" id="1052685"/>
    <lineage>
        <taxon>Eukaryota</taxon>
        <taxon>Fungi</taxon>
        <taxon>Dikarya</taxon>
        <taxon>Basidiomycota</taxon>
        <taxon>Agaricomycotina</taxon>
        <taxon>Agaricomycetes</taxon>
        <taxon>Polyporales</taxon>
        <taxon>Gelatoporiaceae</taxon>
        <taxon>Obba</taxon>
    </lineage>
</organism>
<feature type="region of interest" description="Disordered" evidence="1">
    <location>
        <begin position="164"/>
        <end position="236"/>
    </location>
</feature>
<feature type="compositionally biased region" description="Basic and acidic residues" evidence="1">
    <location>
        <begin position="215"/>
        <end position="225"/>
    </location>
</feature>
<feature type="region of interest" description="Disordered" evidence="1">
    <location>
        <begin position="105"/>
        <end position="129"/>
    </location>
</feature>
<dbReference type="EMBL" id="KV722347">
    <property type="protein sequence ID" value="OCH94122.1"/>
    <property type="molecule type" value="Genomic_DNA"/>
</dbReference>
<accession>A0A8E2DR34</accession>
<evidence type="ECO:0000313" key="2">
    <source>
        <dbReference type="EMBL" id="OCH94122.1"/>
    </source>
</evidence>
<sequence>MQSAASATAKYQFALPFALSPVSPGLAALCACRARAAYPAETTLSTSHCSHCGVPFHVGGGSIRVVRLRRPKAGSSKGGDSEHPPRVLRRSCEACGHVEDMRVERGNASSFPPPQRARHAKSSTPSIPDRVKLAAAPSKSAGMHGQSQPEPSTRLAPLQTVLAAASPPSLKPTPPPIGSAGSRSSTPGPIAEATRTKTRPKKKSGLQDLLARNRQRQEEDKKADGHGLSAFLQGLS</sequence>
<dbReference type="AlphaFoldDB" id="A0A8E2DR34"/>
<evidence type="ECO:0000313" key="3">
    <source>
        <dbReference type="Proteomes" id="UP000250043"/>
    </source>
</evidence>
<name>A0A8E2DR34_9APHY</name>